<dbReference type="PROSITE" id="PS00198">
    <property type="entry name" value="4FE4S_FER_1"/>
    <property type="match status" value="1"/>
</dbReference>
<keyword evidence="4" id="KW-0411">Iron-sulfur</keyword>
<accession>A0A0L6W1S4</accession>
<evidence type="ECO:0000313" key="7">
    <source>
        <dbReference type="Proteomes" id="UP000037175"/>
    </source>
</evidence>
<keyword evidence="2" id="KW-0479">Metal-binding</keyword>
<dbReference type="RefSeq" id="WP_200901022.1">
    <property type="nucleotide sequence ID" value="NZ_LGTE01000011.1"/>
</dbReference>
<evidence type="ECO:0000259" key="5">
    <source>
        <dbReference type="PROSITE" id="PS51379"/>
    </source>
</evidence>
<name>A0A0L6W1S4_9FIRM</name>
<evidence type="ECO:0000256" key="3">
    <source>
        <dbReference type="ARBA" id="ARBA00023004"/>
    </source>
</evidence>
<dbReference type="Pfam" id="PF12800">
    <property type="entry name" value="Fer4_4"/>
    <property type="match status" value="1"/>
</dbReference>
<evidence type="ECO:0000256" key="1">
    <source>
        <dbReference type="ARBA" id="ARBA00022485"/>
    </source>
</evidence>
<proteinExistence type="predicted"/>
<dbReference type="CDD" id="cd16370">
    <property type="entry name" value="DMSOR_beta_like"/>
    <property type="match status" value="1"/>
</dbReference>
<dbReference type="EMBL" id="LGTE01000011">
    <property type="protein sequence ID" value="KNZ69527.1"/>
    <property type="molecule type" value="Genomic_DNA"/>
</dbReference>
<protein>
    <submittedName>
        <fullName evidence="6">4Fe-4S ferredoxin</fullName>
    </submittedName>
</protein>
<reference evidence="7" key="1">
    <citation type="submission" date="2015-07" db="EMBL/GenBank/DDBJ databases">
        <title>Complete Genome of Thermincola ferriacetica strain Z-0001T.</title>
        <authorList>
            <person name="Lusk B."/>
            <person name="Badalamenti J.P."/>
            <person name="Parameswaran P."/>
            <person name="Bond D.R."/>
            <person name="Torres C.I."/>
        </authorList>
    </citation>
    <scope>NUCLEOTIDE SEQUENCE [LARGE SCALE GENOMIC DNA]</scope>
    <source>
        <strain evidence="7">Z-0001</strain>
    </source>
</reference>
<feature type="domain" description="4Fe-4S ferredoxin-type" evidence="5">
    <location>
        <begin position="116"/>
        <end position="136"/>
    </location>
</feature>
<gene>
    <name evidence="6" type="ORF">Tfer_1771</name>
</gene>
<keyword evidence="3" id="KW-0408">Iron</keyword>
<dbReference type="PANTHER" id="PTHR42859">
    <property type="entry name" value="OXIDOREDUCTASE"/>
    <property type="match status" value="1"/>
</dbReference>
<dbReference type="SUPFAM" id="SSF54862">
    <property type="entry name" value="4Fe-4S ferredoxins"/>
    <property type="match status" value="1"/>
</dbReference>
<dbReference type="InterPro" id="IPR050294">
    <property type="entry name" value="RnfB_subfamily"/>
</dbReference>
<dbReference type="PANTHER" id="PTHR42859:SF15">
    <property type="entry name" value="IRON-SULFUR CLUSTER BINDING PROTEIN"/>
    <property type="match status" value="1"/>
</dbReference>
<dbReference type="Pfam" id="PF13247">
    <property type="entry name" value="Fer4_11"/>
    <property type="match status" value="1"/>
</dbReference>
<dbReference type="InterPro" id="IPR017896">
    <property type="entry name" value="4Fe4S_Fe-S-bd"/>
</dbReference>
<evidence type="ECO:0000256" key="4">
    <source>
        <dbReference type="ARBA" id="ARBA00023014"/>
    </source>
</evidence>
<dbReference type="Proteomes" id="UP000037175">
    <property type="component" value="Unassembled WGS sequence"/>
</dbReference>
<dbReference type="AlphaFoldDB" id="A0A0L6W1S4"/>
<keyword evidence="1" id="KW-0004">4Fe-4S</keyword>
<organism evidence="6 7">
    <name type="scientific">Thermincola ferriacetica</name>
    <dbReference type="NCBI Taxonomy" id="281456"/>
    <lineage>
        <taxon>Bacteria</taxon>
        <taxon>Bacillati</taxon>
        <taxon>Bacillota</taxon>
        <taxon>Clostridia</taxon>
        <taxon>Eubacteriales</taxon>
        <taxon>Thermincolaceae</taxon>
        <taxon>Thermincola</taxon>
    </lineage>
</organism>
<dbReference type="PROSITE" id="PS51379">
    <property type="entry name" value="4FE4S_FER_2"/>
    <property type="match status" value="3"/>
</dbReference>
<dbReference type="InterPro" id="IPR017900">
    <property type="entry name" value="4Fe4S_Fe_S_CS"/>
</dbReference>
<feature type="domain" description="4Fe-4S ferredoxin-type" evidence="5">
    <location>
        <begin position="80"/>
        <end position="109"/>
    </location>
</feature>
<dbReference type="GO" id="GO:0046872">
    <property type="term" value="F:metal ion binding"/>
    <property type="evidence" value="ECO:0007669"/>
    <property type="project" value="UniProtKB-KW"/>
</dbReference>
<sequence length="138" mass="14886">MAEAKILKAPGMAKCIGCYSCMLACARVIHNDYSPRRSAIQIRSTGGLQSSFLAVICRGCLKPACAEACPAEALVERPGGGVIFKKDLCTGCRKCVAACSVEAIFFDEDEKKPIVCIQCGTCTRYCPHQVITMEVRND</sequence>
<feature type="domain" description="4Fe-4S ferredoxin-type" evidence="5">
    <location>
        <begin position="48"/>
        <end position="79"/>
    </location>
</feature>
<dbReference type="Gene3D" id="3.30.70.20">
    <property type="match status" value="2"/>
</dbReference>
<evidence type="ECO:0000313" key="6">
    <source>
        <dbReference type="EMBL" id="KNZ69527.1"/>
    </source>
</evidence>
<evidence type="ECO:0000256" key="2">
    <source>
        <dbReference type="ARBA" id="ARBA00022723"/>
    </source>
</evidence>
<dbReference type="GO" id="GO:0051539">
    <property type="term" value="F:4 iron, 4 sulfur cluster binding"/>
    <property type="evidence" value="ECO:0007669"/>
    <property type="project" value="UniProtKB-KW"/>
</dbReference>
<keyword evidence="7" id="KW-1185">Reference proteome</keyword>
<comment type="caution">
    <text evidence="6">The sequence shown here is derived from an EMBL/GenBank/DDBJ whole genome shotgun (WGS) entry which is preliminary data.</text>
</comment>